<accession>A0ABV2QQU8</accession>
<keyword evidence="11" id="KW-1185">Reference proteome</keyword>
<dbReference type="PANTHER" id="PTHR30353:SF0">
    <property type="entry name" value="TRANSMEMBRANE PROTEIN"/>
    <property type="match status" value="1"/>
</dbReference>
<evidence type="ECO:0000256" key="3">
    <source>
        <dbReference type="ARBA" id="ARBA00022475"/>
    </source>
</evidence>
<dbReference type="InterPro" id="IPR032816">
    <property type="entry name" value="VTT_dom"/>
</dbReference>
<comment type="subcellular location">
    <subcellularLocation>
        <location evidence="1 7">Cell membrane</location>
        <topology evidence="1 7">Multi-pass membrane protein</topology>
    </subcellularLocation>
</comment>
<evidence type="ECO:0000256" key="5">
    <source>
        <dbReference type="ARBA" id="ARBA00022989"/>
    </source>
</evidence>
<keyword evidence="6 7" id="KW-0472">Membrane</keyword>
<keyword evidence="4 7" id="KW-0812">Transmembrane</keyword>
<keyword evidence="5 7" id="KW-1133">Transmembrane helix</keyword>
<organism evidence="10 11">
    <name type="scientific">Conyzicola nivalis</name>
    <dbReference type="NCBI Taxonomy" id="1477021"/>
    <lineage>
        <taxon>Bacteria</taxon>
        <taxon>Bacillati</taxon>
        <taxon>Actinomycetota</taxon>
        <taxon>Actinomycetes</taxon>
        <taxon>Micrococcales</taxon>
        <taxon>Microbacteriaceae</taxon>
        <taxon>Conyzicola</taxon>
    </lineage>
</organism>
<feature type="transmembrane region" description="Helical" evidence="7">
    <location>
        <begin position="170"/>
        <end position="190"/>
    </location>
</feature>
<feature type="domain" description="VTT" evidence="9">
    <location>
        <begin position="34"/>
        <end position="158"/>
    </location>
</feature>
<dbReference type="RefSeq" id="WP_354025620.1">
    <property type="nucleotide sequence ID" value="NZ_JBEPSJ010000004.1"/>
</dbReference>
<gene>
    <name evidence="10" type="ORF">ABIE21_002972</name>
</gene>
<feature type="region of interest" description="Disordered" evidence="8">
    <location>
        <begin position="201"/>
        <end position="228"/>
    </location>
</feature>
<feature type="transmembrane region" description="Helical" evidence="7">
    <location>
        <begin position="7"/>
        <end position="27"/>
    </location>
</feature>
<keyword evidence="3 7" id="KW-1003">Cell membrane</keyword>
<protein>
    <submittedName>
        <fullName evidence="10">Membrane-associated protein</fullName>
    </submittedName>
</protein>
<dbReference type="PANTHER" id="PTHR30353">
    <property type="entry name" value="INNER MEMBRANE PROTEIN DEDA-RELATED"/>
    <property type="match status" value="1"/>
</dbReference>
<evidence type="ECO:0000256" key="4">
    <source>
        <dbReference type="ARBA" id="ARBA00022692"/>
    </source>
</evidence>
<evidence type="ECO:0000256" key="7">
    <source>
        <dbReference type="RuleBase" id="RU367016"/>
    </source>
</evidence>
<dbReference type="InterPro" id="IPR032818">
    <property type="entry name" value="DedA-like"/>
</dbReference>
<dbReference type="Pfam" id="PF09335">
    <property type="entry name" value="VTT_dom"/>
    <property type="match status" value="1"/>
</dbReference>
<feature type="transmembrane region" description="Helical" evidence="7">
    <location>
        <begin position="142"/>
        <end position="164"/>
    </location>
</feature>
<dbReference type="Proteomes" id="UP001549257">
    <property type="component" value="Unassembled WGS sequence"/>
</dbReference>
<comment type="caution">
    <text evidence="10">The sequence shown here is derived from an EMBL/GenBank/DDBJ whole genome shotgun (WGS) entry which is preliminary data.</text>
</comment>
<comment type="similarity">
    <text evidence="2 7">Belongs to the DedA family.</text>
</comment>
<evidence type="ECO:0000313" key="10">
    <source>
        <dbReference type="EMBL" id="MET4583446.1"/>
    </source>
</evidence>
<evidence type="ECO:0000259" key="9">
    <source>
        <dbReference type="Pfam" id="PF09335"/>
    </source>
</evidence>
<evidence type="ECO:0000256" key="8">
    <source>
        <dbReference type="SAM" id="MobiDB-lite"/>
    </source>
</evidence>
<sequence length="241" mass="25294">MEQISDFLLTAVSSPWAYLVVFAIVVIDGFFPPVPSESIVVVAAAIGVSTGSPNPVVIVLLAAVGAAVGDNVAYWIGRRIGTTRFRWMRRPRAAGAIGRAGRGLAVRPASLLLVARYIPIGRVAVNMTAGATRFPYRRFWPLTLLAGASWAVYSTVIGVVAGHWVKDQPLLGAAIGVVIALTLGVVIDRVTAAVTRRRRAATAEVVPEPEPEPAPVPAPAPAPATVPVPAPEAVEHAPVWL</sequence>
<reference evidence="10 11" key="1">
    <citation type="submission" date="2024-06" db="EMBL/GenBank/DDBJ databases">
        <title>Sorghum-associated microbial communities from plants grown in Nebraska, USA.</title>
        <authorList>
            <person name="Schachtman D."/>
        </authorList>
    </citation>
    <scope>NUCLEOTIDE SEQUENCE [LARGE SCALE GENOMIC DNA]</scope>
    <source>
        <strain evidence="10 11">2857</strain>
    </source>
</reference>
<name>A0ABV2QQU8_9MICO</name>
<evidence type="ECO:0000256" key="1">
    <source>
        <dbReference type="ARBA" id="ARBA00004651"/>
    </source>
</evidence>
<proteinExistence type="inferred from homology"/>
<evidence type="ECO:0000256" key="2">
    <source>
        <dbReference type="ARBA" id="ARBA00010792"/>
    </source>
</evidence>
<evidence type="ECO:0000313" key="11">
    <source>
        <dbReference type="Proteomes" id="UP001549257"/>
    </source>
</evidence>
<feature type="compositionally biased region" description="Pro residues" evidence="8">
    <location>
        <begin position="212"/>
        <end position="228"/>
    </location>
</feature>
<feature type="transmembrane region" description="Helical" evidence="7">
    <location>
        <begin position="56"/>
        <end position="76"/>
    </location>
</feature>
<evidence type="ECO:0000256" key="6">
    <source>
        <dbReference type="ARBA" id="ARBA00023136"/>
    </source>
</evidence>
<dbReference type="EMBL" id="JBEPSJ010000004">
    <property type="protein sequence ID" value="MET4583446.1"/>
    <property type="molecule type" value="Genomic_DNA"/>
</dbReference>